<dbReference type="PATRIC" id="fig|1280948.3.peg.3165"/>
<dbReference type="SMART" id="SM00347">
    <property type="entry name" value="HTH_MARR"/>
    <property type="match status" value="1"/>
</dbReference>
<sequence length="158" mass="17269">MAQHRDLLTAIRQITRAIDLNSKRLAKTTGLTAPQLLVLQTLSAAGSVKPSEIARQVHLSQATITTIVDRLEAAGLVARQKNDTDRRTVDIVITDAGRDSLEDAPEALQEGFLKRFDSLELWEQSLLISSVQRLAAMMNAGSLDAAPILDVGDLRRED</sequence>
<dbReference type="InterPro" id="IPR039422">
    <property type="entry name" value="MarR/SlyA-like"/>
</dbReference>
<dbReference type="GO" id="GO:0006950">
    <property type="term" value="P:response to stress"/>
    <property type="evidence" value="ECO:0007669"/>
    <property type="project" value="TreeGrafter"/>
</dbReference>
<dbReference type="SUPFAM" id="SSF46785">
    <property type="entry name" value="Winged helix' DNA-binding domain"/>
    <property type="match status" value="1"/>
</dbReference>
<dbReference type="eggNOG" id="COG1846">
    <property type="taxonomic scope" value="Bacteria"/>
</dbReference>
<feature type="domain" description="HTH marR-type" evidence="1">
    <location>
        <begin position="4"/>
        <end position="136"/>
    </location>
</feature>
<dbReference type="OrthoDB" id="8447118at2"/>
<dbReference type="EMBL" id="AWFH01000061">
    <property type="protein sequence ID" value="KCZ58224.1"/>
    <property type="molecule type" value="Genomic_DNA"/>
</dbReference>
<comment type="caution">
    <text evidence="4">The sequence shown here is derived from an EMBL/GenBank/DDBJ whole genome shotgun (WGS) entry which is preliminary data.</text>
</comment>
<dbReference type="GeneID" id="92500420"/>
<reference evidence="4 5" key="1">
    <citation type="journal article" date="2014" name="Antonie Van Leeuwenhoek">
        <title>Hyphomonas beringensis sp. nov. and Hyphomonas chukchiensis sp. nov., isolated from surface seawater of the Bering Sea and Chukchi Sea.</title>
        <authorList>
            <person name="Li C."/>
            <person name="Lai Q."/>
            <person name="Li G."/>
            <person name="Dong C."/>
            <person name="Wang J."/>
            <person name="Liao Y."/>
            <person name="Shao Z."/>
        </authorList>
    </citation>
    <scope>NUCLEOTIDE SEQUENCE [LARGE SCALE GENOMIC DNA]</scope>
    <source>
        <strain evidence="4 5">22II1-22F38</strain>
    </source>
</reference>
<organism evidence="4 5">
    <name type="scientific">Hyphomonas atlantica</name>
    <dbReference type="NCBI Taxonomy" id="1280948"/>
    <lineage>
        <taxon>Bacteria</taxon>
        <taxon>Pseudomonadati</taxon>
        <taxon>Pseudomonadota</taxon>
        <taxon>Alphaproteobacteria</taxon>
        <taxon>Hyphomonadales</taxon>
        <taxon>Hyphomonadaceae</taxon>
        <taxon>Hyphomonas</taxon>
    </lineage>
</organism>
<dbReference type="Gene3D" id="1.10.10.10">
    <property type="entry name" value="Winged helix-like DNA-binding domain superfamily/Winged helix DNA-binding domain"/>
    <property type="match status" value="1"/>
</dbReference>
<evidence type="ECO:0000313" key="5">
    <source>
        <dbReference type="Proteomes" id="UP000024547"/>
    </source>
</evidence>
<dbReference type="PRINTS" id="PR00598">
    <property type="entry name" value="HTHMARR"/>
</dbReference>
<dbReference type="STRING" id="1280948.HY36_10210"/>
<dbReference type="GO" id="GO:0003700">
    <property type="term" value="F:DNA-binding transcription factor activity"/>
    <property type="evidence" value="ECO:0007669"/>
    <property type="project" value="InterPro"/>
</dbReference>
<dbReference type="InterPro" id="IPR036388">
    <property type="entry name" value="WH-like_DNA-bd_sf"/>
</dbReference>
<dbReference type="InterPro" id="IPR036390">
    <property type="entry name" value="WH_DNA-bd_sf"/>
</dbReference>
<dbReference type="RefSeq" id="WP_035554743.1">
    <property type="nucleotide sequence ID" value="NZ_AWFH01000061.1"/>
</dbReference>
<dbReference type="AlphaFoldDB" id="A0A059DXU8"/>
<accession>A0A059DXU8</accession>
<evidence type="ECO:0000313" key="2">
    <source>
        <dbReference type="EMBL" id="HAE94848.1"/>
    </source>
</evidence>
<dbReference type="Proteomes" id="UP000259173">
    <property type="component" value="Unassembled WGS sequence"/>
</dbReference>
<dbReference type="EMBL" id="DOGS01000290">
    <property type="protein sequence ID" value="HBQ50081.1"/>
    <property type="molecule type" value="Genomic_DNA"/>
</dbReference>
<dbReference type="PROSITE" id="PS50995">
    <property type="entry name" value="HTH_MARR_2"/>
    <property type="match status" value="1"/>
</dbReference>
<dbReference type="Proteomes" id="UP000263957">
    <property type="component" value="Unassembled WGS sequence"/>
</dbReference>
<dbReference type="PANTHER" id="PTHR33164:SF89">
    <property type="entry name" value="MARR FAMILY REGULATORY PROTEIN"/>
    <property type="match status" value="1"/>
</dbReference>
<evidence type="ECO:0000313" key="4">
    <source>
        <dbReference type="EMBL" id="KCZ58224.1"/>
    </source>
</evidence>
<dbReference type="EMBL" id="DMBR01000297">
    <property type="protein sequence ID" value="HAE94848.1"/>
    <property type="molecule type" value="Genomic_DNA"/>
</dbReference>
<dbReference type="PANTHER" id="PTHR33164">
    <property type="entry name" value="TRANSCRIPTIONAL REGULATOR, MARR FAMILY"/>
    <property type="match status" value="1"/>
</dbReference>
<evidence type="ECO:0000259" key="1">
    <source>
        <dbReference type="PROSITE" id="PS50995"/>
    </source>
</evidence>
<gene>
    <name evidence="2" type="ORF">DCG65_09815</name>
    <name evidence="3" type="ORF">DD728_14595</name>
    <name evidence="4" type="ORF">HY36_10210</name>
</gene>
<name>A0A059DXU8_9PROT</name>
<evidence type="ECO:0000313" key="7">
    <source>
        <dbReference type="Proteomes" id="UP000263957"/>
    </source>
</evidence>
<keyword evidence="5" id="KW-1185">Reference proteome</keyword>
<dbReference type="Pfam" id="PF01047">
    <property type="entry name" value="MarR"/>
    <property type="match status" value="1"/>
</dbReference>
<dbReference type="Proteomes" id="UP000024547">
    <property type="component" value="Unassembled WGS sequence"/>
</dbReference>
<reference evidence="6 7" key="2">
    <citation type="journal article" date="2018" name="Nat. Biotechnol.">
        <title>A standardized bacterial taxonomy based on genome phylogeny substantially revises the tree of life.</title>
        <authorList>
            <person name="Parks D.H."/>
            <person name="Chuvochina M."/>
            <person name="Waite D.W."/>
            <person name="Rinke C."/>
            <person name="Skarshewski A."/>
            <person name="Chaumeil P.A."/>
            <person name="Hugenholtz P."/>
        </authorList>
    </citation>
    <scope>NUCLEOTIDE SEQUENCE [LARGE SCALE GENOMIC DNA]</scope>
    <source>
        <strain evidence="3">UBA10378</strain>
        <strain evidence="2">UBA8557</strain>
    </source>
</reference>
<evidence type="ECO:0000313" key="3">
    <source>
        <dbReference type="EMBL" id="HBQ50081.1"/>
    </source>
</evidence>
<dbReference type="InterPro" id="IPR000835">
    <property type="entry name" value="HTH_MarR-typ"/>
</dbReference>
<protein>
    <submittedName>
        <fullName evidence="2">MarR family transcriptional regulator</fullName>
    </submittedName>
</protein>
<evidence type="ECO:0000313" key="6">
    <source>
        <dbReference type="Proteomes" id="UP000259173"/>
    </source>
</evidence>
<proteinExistence type="predicted"/>